<accession>A0A4Q9GGN7</accession>
<evidence type="ECO:0000256" key="1">
    <source>
        <dbReference type="ARBA" id="ARBA00004370"/>
    </source>
</evidence>
<keyword evidence="4 5" id="KW-0472">Membrane</keyword>
<evidence type="ECO:0000256" key="5">
    <source>
        <dbReference type="SAM" id="Phobius"/>
    </source>
</evidence>
<gene>
    <name evidence="6" type="ORF">EYR15_15945</name>
</gene>
<keyword evidence="3 5" id="KW-1133">Transmembrane helix</keyword>
<feature type="transmembrane region" description="Helical" evidence="5">
    <location>
        <begin position="81"/>
        <end position="99"/>
    </location>
</feature>
<comment type="subcellular location">
    <subcellularLocation>
        <location evidence="1">Membrane</location>
    </subcellularLocation>
</comment>
<dbReference type="PANTHER" id="PTHR35371:SF1">
    <property type="entry name" value="BLR7753 PROTEIN"/>
    <property type="match status" value="1"/>
</dbReference>
<dbReference type="PANTHER" id="PTHR35371">
    <property type="entry name" value="INNER MEMBRANE PROTEIN"/>
    <property type="match status" value="1"/>
</dbReference>
<comment type="caution">
    <text evidence="6">The sequence shown here is derived from an EMBL/GenBank/DDBJ whole genome shotgun (WGS) entry which is preliminary data.</text>
</comment>
<dbReference type="InterPro" id="IPR023352">
    <property type="entry name" value="MAPEG-like_dom_sf"/>
</dbReference>
<evidence type="ECO:0000256" key="4">
    <source>
        <dbReference type="ARBA" id="ARBA00023136"/>
    </source>
</evidence>
<feature type="transmembrane region" description="Helical" evidence="5">
    <location>
        <begin position="106"/>
        <end position="125"/>
    </location>
</feature>
<keyword evidence="7" id="KW-1185">Reference proteome</keyword>
<evidence type="ECO:0000256" key="3">
    <source>
        <dbReference type="ARBA" id="ARBA00022989"/>
    </source>
</evidence>
<dbReference type="Pfam" id="PF01124">
    <property type="entry name" value="MAPEG"/>
    <property type="match status" value="1"/>
</dbReference>
<keyword evidence="2 5" id="KW-0812">Transmembrane</keyword>
<dbReference type="Proteomes" id="UP000291613">
    <property type="component" value="Unassembled WGS sequence"/>
</dbReference>
<dbReference type="SUPFAM" id="SSF161084">
    <property type="entry name" value="MAPEG domain-like"/>
    <property type="match status" value="1"/>
</dbReference>
<evidence type="ECO:0000313" key="7">
    <source>
        <dbReference type="Proteomes" id="UP000291613"/>
    </source>
</evidence>
<name>A0A4Q9GGN7_9HYPH</name>
<reference evidence="6 7" key="1">
    <citation type="submission" date="2019-02" db="EMBL/GenBank/DDBJ databases">
        <title>Hansschlegelia quercus sp. nov., a novel methylotrophic bacterium from buds of oak (Quercus robur L.).</title>
        <authorList>
            <person name="Agafonova N.V."/>
            <person name="Kaparullina E.N."/>
            <person name="Grouzdev D.S."/>
            <person name="Doronina N.V."/>
        </authorList>
    </citation>
    <scope>NUCLEOTIDE SEQUENCE [LARGE SCALE GENOMIC DNA]</scope>
    <source>
        <strain evidence="6 7">Dub</strain>
    </source>
</reference>
<dbReference type="AlphaFoldDB" id="A0A4Q9GGN7"/>
<sequence>MPIAIWCVLIAGLMPIVVAGVAKRGDRSFDNNDPRGWEGRLEGWRKRVYASHRNGLETFPFFAAAVLCAWTQGASQDWVDGLAAAFILLRLVYHWAYYADRASLRSAVFGTGLLITIAIFLSPLWSAAPAA</sequence>
<evidence type="ECO:0008006" key="8">
    <source>
        <dbReference type="Google" id="ProtNLM"/>
    </source>
</evidence>
<dbReference type="EMBL" id="SIUB01000010">
    <property type="protein sequence ID" value="TBN47645.1"/>
    <property type="molecule type" value="Genomic_DNA"/>
</dbReference>
<dbReference type="GO" id="GO:0016020">
    <property type="term" value="C:membrane"/>
    <property type="evidence" value="ECO:0007669"/>
    <property type="project" value="UniProtKB-SubCell"/>
</dbReference>
<protein>
    <recommendedName>
        <fullName evidence="8">MAPEG family protein</fullName>
    </recommendedName>
</protein>
<dbReference type="InterPro" id="IPR001129">
    <property type="entry name" value="Membr-assoc_MAPEG"/>
</dbReference>
<evidence type="ECO:0000313" key="6">
    <source>
        <dbReference type="EMBL" id="TBN47645.1"/>
    </source>
</evidence>
<proteinExistence type="predicted"/>
<dbReference type="RefSeq" id="WP_131004563.1">
    <property type="nucleotide sequence ID" value="NZ_JBHSZR010000006.1"/>
</dbReference>
<evidence type="ECO:0000256" key="2">
    <source>
        <dbReference type="ARBA" id="ARBA00022692"/>
    </source>
</evidence>
<dbReference type="OrthoDB" id="513661at2"/>
<dbReference type="Gene3D" id="1.20.120.550">
    <property type="entry name" value="Membrane associated eicosanoid/glutathione metabolism-like domain"/>
    <property type="match status" value="1"/>
</dbReference>
<organism evidence="6 7">
    <name type="scientific">Hansschlegelia quercus</name>
    <dbReference type="NCBI Taxonomy" id="2528245"/>
    <lineage>
        <taxon>Bacteria</taxon>
        <taxon>Pseudomonadati</taxon>
        <taxon>Pseudomonadota</taxon>
        <taxon>Alphaproteobacteria</taxon>
        <taxon>Hyphomicrobiales</taxon>
        <taxon>Methylopilaceae</taxon>
        <taxon>Hansschlegelia</taxon>
    </lineage>
</organism>